<sequence length="60" mass="6683">MEDDAPRRMPVHAVGMPLDTLSVDELEDRIEILKAEIVRLETAIQGKTASRDAADAVFKF</sequence>
<name>A0ABZ2I1I3_9HYPH</name>
<protein>
    <submittedName>
        <fullName evidence="1">DUF1192 domain-containing protein</fullName>
    </submittedName>
</protein>
<dbReference type="Pfam" id="PF06698">
    <property type="entry name" value="DUF1192"/>
    <property type="match status" value="1"/>
</dbReference>
<keyword evidence="2" id="KW-1185">Reference proteome</keyword>
<proteinExistence type="predicted"/>
<dbReference type="Proteomes" id="UP001369958">
    <property type="component" value="Chromosome"/>
</dbReference>
<evidence type="ECO:0000313" key="2">
    <source>
        <dbReference type="Proteomes" id="UP001369958"/>
    </source>
</evidence>
<evidence type="ECO:0000313" key="1">
    <source>
        <dbReference type="EMBL" id="WWT33724.1"/>
    </source>
</evidence>
<dbReference type="RefSeq" id="WP_338609415.1">
    <property type="nucleotide sequence ID" value="NZ_CP146275.1"/>
</dbReference>
<gene>
    <name evidence="1" type="ORF">V6617_04480</name>
</gene>
<dbReference type="EMBL" id="CP146275">
    <property type="protein sequence ID" value="WWT33724.1"/>
    <property type="molecule type" value="Genomic_DNA"/>
</dbReference>
<accession>A0ABZ2I1I3</accession>
<dbReference type="InterPro" id="IPR009579">
    <property type="entry name" value="DUF1192"/>
</dbReference>
<reference evidence="1 2" key="1">
    <citation type="submission" date="2024-02" db="EMBL/GenBank/DDBJ databases">
        <title>Complete genome sequence of Pelagibacterium nitratireducens ZH15.</title>
        <authorList>
            <person name="Zhao L.H."/>
        </authorList>
    </citation>
    <scope>NUCLEOTIDE SEQUENCE [LARGE SCALE GENOMIC DNA]</scope>
    <source>
        <strain evidence="1 2">ZH15</strain>
    </source>
</reference>
<organism evidence="1 2">
    <name type="scientific">Pelagibacterium nitratireducens</name>
    <dbReference type="NCBI Taxonomy" id="1046114"/>
    <lineage>
        <taxon>Bacteria</taxon>
        <taxon>Pseudomonadati</taxon>
        <taxon>Pseudomonadota</taxon>
        <taxon>Alphaproteobacteria</taxon>
        <taxon>Hyphomicrobiales</taxon>
        <taxon>Devosiaceae</taxon>
        <taxon>Pelagibacterium</taxon>
    </lineage>
</organism>